<dbReference type="GO" id="GO:0016887">
    <property type="term" value="F:ATP hydrolysis activity"/>
    <property type="evidence" value="ECO:0007669"/>
    <property type="project" value="InterPro"/>
</dbReference>
<dbReference type="PROSITE" id="PS50893">
    <property type="entry name" value="ABC_TRANSPORTER_2"/>
    <property type="match status" value="1"/>
</dbReference>
<keyword evidence="3" id="KW-0547">Nucleotide-binding</keyword>
<dbReference type="InterPro" id="IPR027417">
    <property type="entry name" value="P-loop_NTPase"/>
</dbReference>
<dbReference type="Proteomes" id="UP000480246">
    <property type="component" value="Unassembled WGS sequence"/>
</dbReference>
<name>A0A7C8GTM3_9BACI</name>
<dbReference type="EMBL" id="WEID01000054">
    <property type="protein sequence ID" value="KAB8134723.1"/>
    <property type="molecule type" value="Genomic_DNA"/>
</dbReference>
<comment type="subcellular location">
    <subcellularLocation>
        <location evidence="1">Cell membrane</location>
        <topology evidence="1">Peripheral membrane protein</topology>
    </subcellularLocation>
</comment>
<dbReference type="InterPro" id="IPR017871">
    <property type="entry name" value="ABC_transporter-like_CS"/>
</dbReference>
<dbReference type="GO" id="GO:0005886">
    <property type="term" value="C:plasma membrane"/>
    <property type="evidence" value="ECO:0007669"/>
    <property type="project" value="UniProtKB-SubCell"/>
</dbReference>
<keyword evidence="2" id="KW-0813">Transport</keyword>
<dbReference type="OrthoDB" id="9785080at2"/>
<sequence length="213" mass="24296">MFTFSNVQYKDILKIEKLTFQDKQIICLFGESGSGKSTLLKMLNGMLTQDSGKIFYKERLIDDYDPVELRKKVVMLGQDPVMFQGTVRENLLFGLKFTGKSEADDSKLKELLKDLRLEKNLEDDADQLSGGEKQRVAFGRVLLMEAAEVYLLDEPTSALDEETETKVMSVFTQHIKREGKSAIFVTHSKEVAEKYADQIIYMNEVLANEEISE</sequence>
<evidence type="ECO:0000256" key="1">
    <source>
        <dbReference type="ARBA" id="ARBA00004202"/>
    </source>
</evidence>
<dbReference type="GO" id="GO:0005524">
    <property type="term" value="F:ATP binding"/>
    <property type="evidence" value="ECO:0007669"/>
    <property type="project" value="UniProtKB-KW"/>
</dbReference>
<reference evidence="6 7" key="1">
    <citation type="submission" date="2019-10" db="EMBL/GenBank/DDBJ databases">
        <title>Gracilibacillus sp. nov. isolated from rice seeds.</title>
        <authorList>
            <person name="He S."/>
        </authorList>
    </citation>
    <scope>NUCLEOTIDE SEQUENCE [LARGE SCALE GENOMIC DNA]</scope>
    <source>
        <strain evidence="6 7">TD8</strain>
    </source>
</reference>
<dbReference type="RefSeq" id="WP_153403440.1">
    <property type="nucleotide sequence ID" value="NZ_ML762430.1"/>
</dbReference>
<dbReference type="PANTHER" id="PTHR43423:SF1">
    <property type="entry name" value="ABC TRANSPORTER I FAMILY MEMBER 17"/>
    <property type="match status" value="1"/>
</dbReference>
<organism evidence="6 7">
    <name type="scientific">Gracilibacillus oryzae</name>
    <dbReference type="NCBI Taxonomy" id="1672701"/>
    <lineage>
        <taxon>Bacteria</taxon>
        <taxon>Bacillati</taxon>
        <taxon>Bacillota</taxon>
        <taxon>Bacilli</taxon>
        <taxon>Bacillales</taxon>
        <taxon>Bacillaceae</taxon>
        <taxon>Gracilibacillus</taxon>
    </lineage>
</organism>
<evidence type="ECO:0000259" key="5">
    <source>
        <dbReference type="PROSITE" id="PS50893"/>
    </source>
</evidence>
<evidence type="ECO:0000256" key="3">
    <source>
        <dbReference type="ARBA" id="ARBA00022741"/>
    </source>
</evidence>
<dbReference type="Gene3D" id="3.40.50.300">
    <property type="entry name" value="P-loop containing nucleotide triphosphate hydrolases"/>
    <property type="match status" value="1"/>
</dbReference>
<dbReference type="PANTHER" id="PTHR43423">
    <property type="entry name" value="ABC TRANSPORTER I FAMILY MEMBER 17"/>
    <property type="match status" value="1"/>
</dbReference>
<accession>A0A7C8GTM3</accession>
<dbReference type="InterPro" id="IPR003439">
    <property type="entry name" value="ABC_transporter-like_ATP-bd"/>
</dbReference>
<gene>
    <name evidence="6" type="ORF">F9U64_11330</name>
</gene>
<dbReference type="InterPro" id="IPR003593">
    <property type="entry name" value="AAA+_ATPase"/>
</dbReference>
<keyword evidence="7" id="KW-1185">Reference proteome</keyword>
<dbReference type="CDD" id="cd03225">
    <property type="entry name" value="ABC_cobalt_CbiO_domain1"/>
    <property type="match status" value="1"/>
</dbReference>
<comment type="caution">
    <text evidence="6">The sequence shown here is derived from an EMBL/GenBank/DDBJ whole genome shotgun (WGS) entry which is preliminary data.</text>
</comment>
<dbReference type="Pfam" id="PF00005">
    <property type="entry name" value="ABC_tran"/>
    <property type="match status" value="1"/>
</dbReference>
<evidence type="ECO:0000256" key="2">
    <source>
        <dbReference type="ARBA" id="ARBA00022448"/>
    </source>
</evidence>
<dbReference type="GO" id="GO:0022857">
    <property type="term" value="F:transmembrane transporter activity"/>
    <property type="evidence" value="ECO:0007669"/>
    <property type="project" value="UniProtKB-ARBA"/>
</dbReference>
<evidence type="ECO:0000256" key="4">
    <source>
        <dbReference type="ARBA" id="ARBA00022840"/>
    </source>
</evidence>
<dbReference type="PROSITE" id="PS00211">
    <property type="entry name" value="ABC_TRANSPORTER_1"/>
    <property type="match status" value="1"/>
</dbReference>
<dbReference type="AlphaFoldDB" id="A0A7C8GTM3"/>
<feature type="domain" description="ABC transporter" evidence="5">
    <location>
        <begin position="2"/>
        <end position="211"/>
    </location>
</feature>
<dbReference type="InterPro" id="IPR015856">
    <property type="entry name" value="ABC_transpr_CbiO/EcfA_su"/>
</dbReference>
<keyword evidence="4 6" id="KW-0067">ATP-binding</keyword>
<evidence type="ECO:0000313" key="7">
    <source>
        <dbReference type="Proteomes" id="UP000480246"/>
    </source>
</evidence>
<evidence type="ECO:0000313" key="6">
    <source>
        <dbReference type="EMBL" id="KAB8134723.1"/>
    </source>
</evidence>
<proteinExistence type="predicted"/>
<dbReference type="SUPFAM" id="SSF52540">
    <property type="entry name" value="P-loop containing nucleoside triphosphate hydrolases"/>
    <property type="match status" value="1"/>
</dbReference>
<protein>
    <submittedName>
        <fullName evidence="6">ABC transporter ATP-binding protein</fullName>
    </submittedName>
</protein>
<dbReference type="SMART" id="SM00382">
    <property type="entry name" value="AAA"/>
    <property type="match status" value="1"/>
</dbReference>